<reference evidence="2 3" key="1">
    <citation type="submission" date="2019-04" db="EMBL/GenBank/DDBJ databases">
        <title>Draft genome of the big-headed turtle Platysternon megacephalum.</title>
        <authorList>
            <person name="Gong S."/>
        </authorList>
    </citation>
    <scope>NUCLEOTIDE SEQUENCE [LARGE SCALE GENOMIC DNA]</scope>
    <source>
        <strain evidence="2">DO16091913</strain>
        <tissue evidence="2">Muscle</tissue>
    </source>
</reference>
<protein>
    <submittedName>
        <fullName evidence="2">Ankyrin repeat domain-containing protein 49</fullName>
    </submittedName>
</protein>
<feature type="region of interest" description="Disordered" evidence="1">
    <location>
        <begin position="56"/>
        <end position="75"/>
    </location>
</feature>
<organism evidence="2 3">
    <name type="scientific">Platysternon megacephalum</name>
    <name type="common">big-headed turtle</name>
    <dbReference type="NCBI Taxonomy" id="55544"/>
    <lineage>
        <taxon>Eukaryota</taxon>
        <taxon>Metazoa</taxon>
        <taxon>Chordata</taxon>
        <taxon>Craniata</taxon>
        <taxon>Vertebrata</taxon>
        <taxon>Euteleostomi</taxon>
        <taxon>Archelosauria</taxon>
        <taxon>Testudinata</taxon>
        <taxon>Testudines</taxon>
        <taxon>Cryptodira</taxon>
        <taxon>Durocryptodira</taxon>
        <taxon>Testudinoidea</taxon>
        <taxon>Platysternidae</taxon>
        <taxon>Platysternon</taxon>
    </lineage>
</organism>
<accession>A0A4D9E1U5</accession>
<evidence type="ECO:0000256" key="1">
    <source>
        <dbReference type="SAM" id="MobiDB-lite"/>
    </source>
</evidence>
<name>A0A4D9E1U5_9SAUR</name>
<dbReference type="EMBL" id="QXTE01000188">
    <property type="protein sequence ID" value="TFK02475.1"/>
    <property type="molecule type" value="Genomic_DNA"/>
</dbReference>
<evidence type="ECO:0000313" key="2">
    <source>
        <dbReference type="EMBL" id="TFK02475.1"/>
    </source>
</evidence>
<keyword evidence="3" id="KW-1185">Reference proteome</keyword>
<evidence type="ECO:0000313" key="3">
    <source>
        <dbReference type="Proteomes" id="UP000297703"/>
    </source>
</evidence>
<dbReference type="AlphaFoldDB" id="A0A4D9E1U5"/>
<dbReference type="Proteomes" id="UP000297703">
    <property type="component" value="Unassembled WGS sequence"/>
</dbReference>
<reference evidence="2 3" key="2">
    <citation type="submission" date="2019-04" db="EMBL/GenBank/DDBJ databases">
        <title>The genome sequence of big-headed turtle.</title>
        <authorList>
            <person name="Gong S."/>
        </authorList>
    </citation>
    <scope>NUCLEOTIDE SEQUENCE [LARGE SCALE GENOMIC DNA]</scope>
    <source>
        <strain evidence="2">DO16091913</strain>
        <tissue evidence="2">Muscle</tissue>
    </source>
</reference>
<sequence length="122" mass="13414">MNSQELPRALQCLHHDCSEYFTCKDSLTCPLDTSPLFQQGFVGTQELLAQNGHGALLAQHPDGPAPFQEGASPWGRQMWDDLPQGLLPLSPLELEVPQALKQVDPCQDGWAQTLSCTEICPE</sequence>
<gene>
    <name evidence="2" type="ORF">DR999_PMT15242</name>
</gene>
<proteinExistence type="predicted"/>
<comment type="caution">
    <text evidence="2">The sequence shown here is derived from an EMBL/GenBank/DDBJ whole genome shotgun (WGS) entry which is preliminary data.</text>
</comment>